<keyword evidence="2" id="KW-0472">Membrane</keyword>
<protein>
    <submittedName>
        <fullName evidence="3">Uncharacterized protein</fullName>
    </submittedName>
</protein>
<keyword evidence="2" id="KW-0812">Transmembrane</keyword>
<dbReference type="AlphaFoldDB" id="A0ABD0VRR2"/>
<sequence length="281" mass="29992">MEDRSSCERQRRLELLRTGRRSERATKGDGYLRNQAGSFFIGKTTVSCSERIFSTTACKPIHPRAKTVFSSVSSQISNLIAGPLGRPPTLQLPRLLINANLASAAPAPPFCPPSVAATMLRLFLLFAIVLFVTIPLAAPHEDHGDVAAGSCAVSPDVRIVADYRPGIITVDGHADDWAGVEGFEFSLLPALDPDADKAYSGGKISIKAVHDGNHVFFILQIDGEYAYSQGYVLFSFNAIGELTGSGHDCNLVVQFGDEPPGSEGPDHNRLPAVPFGGKTAG</sequence>
<dbReference type="EMBL" id="JANQDX010000002">
    <property type="protein sequence ID" value="KAL0927601.1"/>
    <property type="molecule type" value="Genomic_DNA"/>
</dbReference>
<feature type="region of interest" description="Disordered" evidence="1">
    <location>
        <begin position="257"/>
        <end position="281"/>
    </location>
</feature>
<keyword evidence="4" id="KW-1185">Reference proteome</keyword>
<evidence type="ECO:0000256" key="1">
    <source>
        <dbReference type="SAM" id="MobiDB-lite"/>
    </source>
</evidence>
<comment type="caution">
    <text evidence="3">The sequence shown here is derived from an EMBL/GenBank/DDBJ whole genome shotgun (WGS) entry which is preliminary data.</text>
</comment>
<evidence type="ECO:0000313" key="3">
    <source>
        <dbReference type="EMBL" id="KAL0927601.1"/>
    </source>
</evidence>
<evidence type="ECO:0000256" key="2">
    <source>
        <dbReference type="SAM" id="Phobius"/>
    </source>
</evidence>
<name>A0ABD0VRR2_DENTH</name>
<evidence type="ECO:0000313" key="4">
    <source>
        <dbReference type="Proteomes" id="UP001552299"/>
    </source>
</evidence>
<keyword evidence="2" id="KW-1133">Transmembrane helix</keyword>
<dbReference type="PANTHER" id="PTHR36044">
    <property type="entry name" value="HEME BINDING PROTEIN"/>
    <property type="match status" value="1"/>
</dbReference>
<feature type="transmembrane region" description="Helical" evidence="2">
    <location>
        <begin position="119"/>
        <end position="138"/>
    </location>
</feature>
<reference evidence="3 4" key="1">
    <citation type="journal article" date="2024" name="Plant Biotechnol. J.">
        <title>Dendrobium thyrsiflorum genome and its molecular insights into genes involved in important horticultural traits.</title>
        <authorList>
            <person name="Chen B."/>
            <person name="Wang J.Y."/>
            <person name="Zheng P.J."/>
            <person name="Li K.L."/>
            <person name="Liang Y.M."/>
            <person name="Chen X.F."/>
            <person name="Zhang C."/>
            <person name="Zhao X."/>
            <person name="He X."/>
            <person name="Zhang G.Q."/>
            <person name="Liu Z.J."/>
            <person name="Xu Q."/>
        </authorList>
    </citation>
    <scope>NUCLEOTIDE SEQUENCE [LARGE SCALE GENOMIC DNA]</scope>
    <source>
        <strain evidence="3">GZMU011</strain>
    </source>
</reference>
<gene>
    <name evidence="3" type="ORF">M5K25_001789</name>
</gene>
<dbReference type="PANTHER" id="PTHR36044:SF1">
    <property type="entry name" value="HEME BINDING PROTEIN"/>
    <property type="match status" value="1"/>
</dbReference>
<proteinExistence type="predicted"/>
<accession>A0ABD0VRR2</accession>
<organism evidence="3 4">
    <name type="scientific">Dendrobium thyrsiflorum</name>
    <name type="common">Pinecone-like raceme dendrobium</name>
    <name type="synonym">Orchid</name>
    <dbReference type="NCBI Taxonomy" id="117978"/>
    <lineage>
        <taxon>Eukaryota</taxon>
        <taxon>Viridiplantae</taxon>
        <taxon>Streptophyta</taxon>
        <taxon>Embryophyta</taxon>
        <taxon>Tracheophyta</taxon>
        <taxon>Spermatophyta</taxon>
        <taxon>Magnoliopsida</taxon>
        <taxon>Liliopsida</taxon>
        <taxon>Asparagales</taxon>
        <taxon>Orchidaceae</taxon>
        <taxon>Epidendroideae</taxon>
        <taxon>Malaxideae</taxon>
        <taxon>Dendrobiinae</taxon>
        <taxon>Dendrobium</taxon>
    </lineage>
</organism>
<dbReference type="Proteomes" id="UP001552299">
    <property type="component" value="Unassembled WGS sequence"/>
</dbReference>